<keyword evidence="2 8" id="KW-0813">Transport</keyword>
<dbReference type="Gene3D" id="2.60.40.3500">
    <property type="match status" value="1"/>
</dbReference>
<evidence type="ECO:0000313" key="12">
    <source>
        <dbReference type="Proteomes" id="UP000055590"/>
    </source>
</evidence>
<dbReference type="EMBL" id="CP012332">
    <property type="protein sequence ID" value="AKU90322.1"/>
    <property type="molecule type" value="Genomic_DNA"/>
</dbReference>
<dbReference type="InterPro" id="IPR013355">
    <property type="entry name" value="Pilus_4_PilQ"/>
</dbReference>
<dbReference type="SMART" id="SM00965">
    <property type="entry name" value="STN"/>
    <property type="match status" value="1"/>
</dbReference>
<evidence type="ECO:0000256" key="7">
    <source>
        <dbReference type="RuleBase" id="RU004003"/>
    </source>
</evidence>
<dbReference type="PRINTS" id="PR00811">
    <property type="entry name" value="BCTERIALGSPD"/>
</dbReference>
<evidence type="ECO:0000256" key="5">
    <source>
        <dbReference type="ARBA" id="ARBA00023136"/>
    </source>
</evidence>
<dbReference type="InterPro" id="IPR021731">
    <property type="entry name" value="AMIN_dom"/>
</dbReference>
<keyword evidence="6" id="KW-0998">Cell outer membrane</keyword>
<evidence type="ECO:0000256" key="4">
    <source>
        <dbReference type="ARBA" id="ARBA00022927"/>
    </source>
</evidence>
<dbReference type="InterPro" id="IPR005644">
    <property type="entry name" value="NolW-like"/>
</dbReference>
<keyword evidence="4" id="KW-0653">Protein transport</keyword>
<dbReference type="RefSeq" id="WP_050724787.1">
    <property type="nucleotide sequence ID" value="NZ_CP012332.1"/>
</dbReference>
<dbReference type="Gene3D" id="3.30.1370.130">
    <property type="match status" value="1"/>
</dbReference>
<reference evidence="11 12" key="1">
    <citation type="submission" date="2015-08" db="EMBL/GenBank/DDBJ databases">
        <authorList>
            <person name="Babu N.S."/>
            <person name="Beckwith C.J."/>
            <person name="Beseler K.G."/>
            <person name="Brison A."/>
            <person name="Carone J.V."/>
            <person name="Caskin T.P."/>
            <person name="Diamond M."/>
            <person name="Durham M.E."/>
            <person name="Foxe J.M."/>
            <person name="Go M."/>
            <person name="Henderson B.A."/>
            <person name="Jones I.B."/>
            <person name="McGettigan J.A."/>
            <person name="Micheletti S.J."/>
            <person name="Nasrallah M.E."/>
            <person name="Ortiz D."/>
            <person name="Piller C.R."/>
            <person name="Privatt S.R."/>
            <person name="Schneider S.L."/>
            <person name="Sharp S."/>
            <person name="Smith T.C."/>
            <person name="Stanton J.D."/>
            <person name="Ullery H.E."/>
            <person name="Wilson R.J."/>
            <person name="Serrano M.G."/>
            <person name="Buck G."/>
            <person name="Lee V."/>
            <person name="Wang Y."/>
            <person name="Carvalho R."/>
            <person name="Voegtly L."/>
            <person name="Shi R."/>
            <person name="Duckworth R."/>
            <person name="Johnson A."/>
            <person name="Loviza R."/>
            <person name="Walstead R."/>
            <person name="Shah Z."/>
            <person name="Kiflezghi M."/>
            <person name="Wade K."/>
            <person name="Ball S.L."/>
            <person name="Bradley K.W."/>
            <person name="Asai D.J."/>
            <person name="Bowman C.A."/>
            <person name="Russell D.A."/>
            <person name="Pope W.H."/>
            <person name="Jacobs-Sera D."/>
            <person name="Hendrix R.W."/>
            <person name="Hatfull G.F."/>
        </authorList>
    </citation>
    <scope>NUCLEOTIDE SEQUENCE [LARGE SCALE GENOMIC DNA]</scope>
    <source>
        <strain evidence="11 12">DSM 27710</strain>
    </source>
</reference>
<feature type="domain" description="Secretin/TonB short N-terminal" evidence="10">
    <location>
        <begin position="387"/>
        <end position="435"/>
    </location>
</feature>
<accession>A0A0K1P9Z3</accession>
<dbReference type="InterPro" id="IPR011662">
    <property type="entry name" value="Secretin/TonB_short_N"/>
</dbReference>
<dbReference type="PATRIC" id="fig|1391653.3.peg.728"/>
<dbReference type="PANTHER" id="PTHR30604:SF1">
    <property type="entry name" value="DNA UTILIZATION PROTEIN HOFQ"/>
    <property type="match status" value="1"/>
</dbReference>
<dbReference type="GO" id="GO:0009306">
    <property type="term" value="P:protein secretion"/>
    <property type="evidence" value="ECO:0007669"/>
    <property type="project" value="InterPro"/>
</dbReference>
<evidence type="ECO:0000256" key="9">
    <source>
        <dbReference type="SAM" id="SignalP"/>
    </source>
</evidence>
<evidence type="ECO:0000256" key="8">
    <source>
        <dbReference type="RuleBase" id="RU004004"/>
    </source>
</evidence>
<keyword evidence="3 9" id="KW-0732">Signal</keyword>
<name>A0A0K1P9Z3_9BACT</name>
<dbReference type="InterPro" id="IPR004846">
    <property type="entry name" value="T2SS/T3SS_dom"/>
</dbReference>
<evidence type="ECO:0000259" key="10">
    <source>
        <dbReference type="SMART" id="SM00965"/>
    </source>
</evidence>
<feature type="chain" id="PRO_5005465374" evidence="9">
    <location>
        <begin position="27"/>
        <end position="788"/>
    </location>
</feature>
<dbReference type="Pfam" id="PF03958">
    <property type="entry name" value="Secretin_N"/>
    <property type="match status" value="1"/>
</dbReference>
<dbReference type="NCBIfam" id="TIGR02515">
    <property type="entry name" value="IV_pilus_PilQ"/>
    <property type="match status" value="1"/>
</dbReference>
<dbReference type="KEGG" id="vin:AKJ08_0709"/>
<dbReference type="InterPro" id="IPR038591">
    <property type="entry name" value="NolW-like_sf"/>
</dbReference>
<comment type="similarity">
    <text evidence="7">Belongs to the bacterial secretin family.</text>
</comment>
<evidence type="ECO:0000256" key="1">
    <source>
        <dbReference type="ARBA" id="ARBA00004370"/>
    </source>
</evidence>
<sequence>MSQVFNRVVGAIALAAALGFSAGAGAGEGEPVAGTNVVTARVDEAKVRNPARRIVDAKVASGADGTRVELVADGAVGTYELLELENPPRLAIDLPGVSRGPKAAKHVGSRELTGIRYGGHDGKVRVVFDAASASMPAYRIDRTGSGLAIVMGEALVAKSGKAVGGSIAAASAPTKASGAGEARMDATAAAPAAPAKAPVALAEAPAAPAVPSAAQARLAAPAVRVTDVAFKGDGPSQQVQVDLSGAGAYDVSRPDPSTLVLTIPGATLPARLVRSLDTSAFEGPVRTVSSFADESEGAVRVVVALARPAADELKRNGNRLSWTFRGEDLAEGEILDEAVGTVRVAPDGGAAPRGGKQPTYTGRRVSFEFKDIDIHNLLRVIAEVSKRNIVVADDVKGTITIRLRNVPWDQALDLIMKTKGLGKEVTGNIIRIAPLQQIQHEQELVAKAQLAREDAQPLKVRIIPVNYALAKDMVIKTKSLLTKRGTVTVDQRTNTLIVKDIPDALARVESLIRSLDTQTPQVLISARIVEASSNFKRDIGIQWGGHLTANAAAGNSTGLAFPNNAAGAGSIPGAVGAGGAIPGAPNWAVSFPAAVADTAGGAVGFSFGSAGGAALLNLRLTALETQGVLKTVSAPKVTTLDNKEAVIGQGVSIPFSQVSAAGVNTVFVEAKLELKVTPHVTSDGSILMKIRASNNQPSENLTGANGQPSITKREAETEVLVKDGDTTVIGGIFTRRTAEQVAQVPLFGDIPILGWLFKSRTNSDDRTELLIFVSPTIVNRDASVVAGG</sequence>
<dbReference type="InterPro" id="IPR001775">
    <property type="entry name" value="GspD/PilQ"/>
</dbReference>
<dbReference type="Gene3D" id="2.60.40.3470">
    <property type="match status" value="1"/>
</dbReference>
<dbReference type="OrthoDB" id="9775455at2"/>
<dbReference type="GO" id="GO:0009279">
    <property type="term" value="C:cell outer membrane"/>
    <property type="evidence" value="ECO:0007669"/>
    <property type="project" value="UniProtKB-SubCell"/>
</dbReference>
<dbReference type="InterPro" id="IPR051808">
    <property type="entry name" value="Type_IV_pilus_biogenesis"/>
</dbReference>
<dbReference type="Gene3D" id="3.30.1370.120">
    <property type="match status" value="1"/>
</dbReference>
<evidence type="ECO:0000313" key="11">
    <source>
        <dbReference type="EMBL" id="AKU90322.1"/>
    </source>
</evidence>
<dbReference type="Proteomes" id="UP000055590">
    <property type="component" value="Chromosome"/>
</dbReference>
<keyword evidence="12" id="KW-1185">Reference proteome</keyword>
<evidence type="ECO:0000256" key="3">
    <source>
        <dbReference type="ARBA" id="ARBA00022729"/>
    </source>
</evidence>
<evidence type="ECO:0000256" key="6">
    <source>
        <dbReference type="ARBA" id="ARBA00023237"/>
    </source>
</evidence>
<dbReference type="Pfam" id="PF00263">
    <property type="entry name" value="Secretin"/>
    <property type="match status" value="1"/>
</dbReference>
<dbReference type="Pfam" id="PF07660">
    <property type="entry name" value="STN"/>
    <property type="match status" value="1"/>
</dbReference>
<protein>
    <submittedName>
        <fullName evidence="11">Type IV pilus biogenesis protein PilQ</fullName>
    </submittedName>
</protein>
<dbReference type="PRINTS" id="PR01032">
    <property type="entry name" value="PHAGEIV"/>
</dbReference>
<proteinExistence type="inferred from homology"/>
<feature type="signal peptide" evidence="9">
    <location>
        <begin position="1"/>
        <end position="26"/>
    </location>
</feature>
<comment type="subcellular location">
    <subcellularLocation>
        <location evidence="8">Cell outer membrane</location>
    </subcellularLocation>
    <subcellularLocation>
        <location evidence="1">Membrane</location>
    </subcellularLocation>
</comment>
<gene>
    <name evidence="11" type="ORF">AKJ08_0709</name>
</gene>
<dbReference type="STRING" id="1391653.AKJ08_0709"/>
<keyword evidence="5" id="KW-0472">Membrane</keyword>
<dbReference type="Pfam" id="PF11741">
    <property type="entry name" value="AMIN"/>
    <property type="match status" value="2"/>
</dbReference>
<dbReference type="PANTHER" id="PTHR30604">
    <property type="entry name" value="PROTEIN TRANSPORT PROTEIN HOFQ"/>
    <property type="match status" value="1"/>
</dbReference>
<evidence type="ECO:0000256" key="2">
    <source>
        <dbReference type="ARBA" id="ARBA00022448"/>
    </source>
</evidence>
<organism evidence="11 12">
    <name type="scientific">Vulgatibacter incomptus</name>
    <dbReference type="NCBI Taxonomy" id="1391653"/>
    <lineage>
        <taxon>Bacteria</taxon>
        <taxon>Pseudomonadati</taxon>
        <taxon>Myxococcota</taxon>
        <taxon>Myxococcia</taxon>
        <taxon>Myxococcales</taxon>
        <taxon>Cystobacterineae</taxon>
        <taxon>Vulgatibacteraceae</taxon>
        <taxon>Vulgatibacter</taxon>
    </lineage>
</organism>
<dbReference type="AlphaFoldDB" id="A0A0K1P9Z3"/>